<dbReference type="EMBL" id="PDKN01000002">
    <property type="protein sequence ID" value="RXJ60293.1"/>
    <property type="molecule type" value="Genomic_DNA"/>
</dbReference>
<keyword evidence="2" id="KW-1185">Reference proteome</keyword>
<dbReference type="RefSeq" id="WP_128995642.1">
    <property type="nucleotide sequence ID" value="NZ_PDKN01000002.1"/>
</dbReference>
<proteinExistence type="predicted"/>
<protein>
    <submittedName>
        <fullName evidence="1">Uncharacterized protein</fullName>
    </submittedName>
</protein>
<accession>A0A4Q0XT67</accession>
<evidence type="ECO:0000313" key="1">
    <source>
        <dbReference type="EMBL" id="RXJ60293.1"/>
    </source>
</evidence>
<evidence type="ECO:0000313" key="2">
    <source>
        <dbReference type="Proteomes" id="UP000290657"/>
    </source>
</evidence>
<comment type="caution">
    <text evidence="1">The sequence shown here is derived from an EMBL/GenBank/DDBJ whole genome shotgun (WGS) entry which is preliminary data.</text>
</comment>
<organism evidence="1 2">
    <name type="scientific">Candidatus Marinarcus aquaticus</name>
    <dbReference type="NCBI Taxonomy" id="2044504"/>
    <lineage>
        <taxon>Bacteria</taxon>
        <taxon>Pseudomonadati</taxon>
        <taxon>Campylobacterota</taxon>
        <taxon>Epsilonproteobacteria</taxon>
        <taxon>Campylobacterales</taxon>
        <taxon>Arcobacteraceae</taxon>
        <taxon>Candidatus Marinarcus</taxon>
    </lineage>
</organism>
<sequence>MRQDKVLIKIGDYLNINELESYNKSRLEISKNDLEKLLGKILTVNECNLQIEQLETNNYIKNFDSYFSDPNLFYLTEDAFDRYKSIKMQRGYYLVLFIELLRELLPLLIS</sequence>
<dbReference type="Proteomes" id="UP000290657">
    <property type="component" value="Unassembled WGS sequence"/>
</dbReference>
<reference evidence="1 2" key="1">
    <citation type="submission" date="2017-10" db="EMBL/GenBank/DDBJ databases">
        <title>Genomics of the genus Arcobacter.</title>
        <authorList>
            <person name="Perez-Cataluna A."/>
            <person name="Figueras M.J."/>
        </authorList>
    </citation>
    <scope>NUCLEOTIDE SEQUENCE [LARGE SCALE GENOMIC DNA]</scope>
    <source>
        <strain evidence="1 2">CECT 8987</strain>
    </source>
</reference>
<dbReference type="AlphaFoldDB" id="A0A4Q0XT67"/>
<name>A0A4Q0XT67_9BACT</name>
<gene>
    <name evidence="1" type="ORF">CRV04_04645</name>
</gene>